<dbReference type="EMBL" id="KK853601">
    <property type="protein sequence ID" value="KDR06376.1"/>
    <property type="molecule type" value="Genomic_DNA"/>
</dbReference>
<proteinExistence type="predicted"/>
<keyword evidence="3" id="KW-1185">Reference proteome</keyword>
<accession>A0A067QHS9</accession>
<name>A0A067QHS9_ZOONE</name>
<reference evidence="2 3" key="1">
    <citation type="journal article" date="2014" name="Nat. Commun.">
        <title>Molecular traces of alternative social organization in a termite genome.</title>
        <authorList>
            <person name="Terrapon N."/>
            <person name="Li C."/>
            <person name="Robertson H.M."/>
            <person name="Ji L."/>
            <person name="Meng X."/>
            <person name="Booth W."/>
            <person name="Chen Z."/>
            <person name="Childers C.P."/>
            <person name="Glastad K.M."/>
            <person name="Gokhale K."/>
            <person name="Gowin J."/>
            <person name="Gronenberg W."/>
            <person name="Hermansen R.A."/>
            <person name="Hu H."/>
            <person name="Hunt B.G."/>
            <person name="Huylmans A.K."/>
            <person name="Khalil S.M."/>
            <person name="Mitchell R.D."/>
            <person name="Munoz-Torres M.C."/>
            <person name="Mustard J.A."/>
            <person name="Pan H."/>
            <person name="Reese J.T."/>
            <person name="Scharf M.E."/>
            <person name="Sun F."/>
            <person name="Vogel H."/>
            <person name="Xiao J."/>
            <person name="Yang W."/>
            <person name="Yang Z."/>
            <person name="Yang Z."/>
            <person name="Zhou J."/>
            <person name="Zhu J."/>
            <person name="Brent C.S."/>
            <person name="Elsik C.G."/>
            <person name="Goodisman M.A."/>
            <person name="Liberles D.A."/>
            <person name="Roe R.M."/>
            <person name="Vargo E.L."/>
            <person name="Vilcinskas A."/>
            <person name="Wang J."/>
            <person name="Bornberg-Bauer E."/>
            <person name="Korb J."/>
            <person name="Zhang G."/>
            <person name="Liebig J."/>
        </authorList>
    </citation>
    <scope>NUCLEOTIDE SEQUENCE [LARGE SCALE GENOMIC DNA]</scope>
    <source>
        <tissue evidence="2">Whole organism</tissue>
    </source>
</reference>
<sequence>MSTDSTQADHQAGSGTKRKFLEEMNSTRAKKSKNEDCVCTENCGLPTTIEVLTSNGQTVPLATADLQRATTKEIDLNEACTLGNENGGTEFSLLDMDSFSKQYSDTRTDSNVDFFESIAPTEHPVAEFQYENDTGDFGDDILSWLLNIKPDSSSNADEVEGGHKTGGGKDEEIACSGM</sequence>
<dbReference type="AlphaFoldDB" id="A0A067QHS9"/>
<evidence type="ECO:0000256" key="1">
    <source>
        <dbReference type="SAM" id="MobiDB-lite"/>
    </source>
</evidence>
<evidence type="ECO:0000313" key="3">
    <source>
        <dbReference type="Proteomes" id="UP000027135"/>
    </source>
</evidence>
<gene>
    <name evidence="2" type="ORF">L798_04619</name>
</gene>
<dbReference type="Proteomes" id="UP000027135">
    <property type="component" value="Unassembled WGS sequence"/>
</dbReference>
<organism evidence="2 3">
    <name type="scientific">Zootermopsis nevadensis</name>
    <name type="common">Dampwood termite</name>
    <dbReference type="NCBI Taxonomy" id="136037"/>
    <lineage>
        <taxon>Eukaryota</taxon>
        <taxon>Metazoa</taxon>
        <taxon>Ecdysozoa</taxon>
        <taxon>Arthropoda</taxon>
        <taxon>Hexapoda</taxon>
        <taxon>Insecta</taxon>
        <taxon>Pterygota</taxon>
        <taxon>Neoptera</taxon>
        <taxon>Polyneoptera</taxon>
        <taxon>Dictyoptera</taxon>
        <taxon>Blattodea</taxon>
        <taxon>Blattoidea</taxon>
        <taxon>Termitoidae</taxon>
        <taxon>Termopsidae</taxon>
        <taxon>Zootermopsis</taxon>
    </lineage>
</organism>
<feature type="compositionally biased region" description="Basic and acidic residues" evidence="1">
    <location>
        <begin position="160"/>
        <end position="172"/>
    </location>
</feature>
<dbReference type="InParanoid" id="A0A067QHS9"/>
<evidence type="ECO:0000313" key="2">
    <source>
        <dbReference type="EMBL" id="KDR06376.1"/>
    </source>
</evidence>
<feature type="region of interest" description="Disordered" evidence="1">
    <location>
        <begin position="152"/>
        <end position="178"/>
    </location>
</feature>
<feature type="region of interest" description="Disordered" evidence="1">
    <location>
        <begin position="1"/>
        <end position="27"/>
    </location>
</feature>
<protein>
    <submittedName>
        <fullName evidence="2">Uncharacterized protein</fullName>
    </submittedName>
</protein>